<dbReference type="PANTHER" id="PTHR47151:SF2">
    <property type="entry name" value="AMINO ACID BINDING PROTEIN"/>
    <property type="match status" value="1"/>
</dbReference>
<organism evidence="5 6">
    <name type="scientific">Pseudomonas frederiksbergensis</name>
    <dbReference type="NCBI Taxonomy" id="104087"/>
    <lineage>
        <taxon>Bacteria</taxon>
        <taxon>Pseudomonadati</taxon>
        <taxon>Pseudomonadota</taxon>
        <taxon>Gammaproteobacteria</taxon>
        <taxon>Pseudomonadales</taxon>
        <taxon>Pseudomonadaceae</taxon>
        <taxon>Pseudomonas</taxon>
    </lineage>
</organism>
<protein>
    <submittedName>
        <fullName evidence="5">Amino acid/amide ABC transporter substrate-binding protein, HAAT family</fullName>
    </submittedName>
</protein>
<proteinExistence type="inferred from homology"/>
<comment type="similarity">
    <text evidence="1">Belongs to the leucine-binding protein family.</text>
</comment>
<evidence type="ECO:0000256" key="3">
    <source>
        <dbReference type="ARBA" id="ARBA00022729"/>
    </source>
</evidence>
<dbReference type="Pfam" id="PF13458">
    <property type="entry name" value="Peripla_BP_6"/>
    <property type="match status" value="1"/>
</dbReference>
<dbReference type="KEGG" id="pfk:PFAS1_08385"/>
<keyword evidence="4" id="KW-0029">Amino-acid transport</keyword>
<sequence length="377" mass="40018">MSQTFYKKGFLALAVATALGVSAFAQADVKIGVAGPMTGANAAFGEQYMKGAQAAADAVNAAGGVNGEKIVLVKGDDACEPKQAVTVAKDLTNQKVAGVVGHFCSSSTIPASEIYDEAGIIAITPGSTNPAVTERGLSAMFRMCGRDDQQGIVAGDYIVDVLKGKKVVVLHDKDTYGQGLADATKAQLEKRGVKPVLYEGLTRGEKDFSTIVTKIRGAGADVVYFGGLHPEAGPLVRQLREQGLKDVKFMSDDGIVTDELVTTAGGPQFVDGVLMTFGADPRLLPDSKTVVDEFRKKGTEPEGYTLYAYASVQTLAAAFNGAKSNKGEEAAAWLKKNPVKTVMGEKTWDAKGDLKVSDYVVYQWDKDGKYHQLEKQK</sequence>
<keyword evidence="2" id="KW-0813">Transport</keyword>
<dbReference type="Gene3D" id="3.40.50.2300">
    <property type="match status" value="2"/>
</dbReference>
<dbReference type="InterPro" id="IPR028082">
    <property type="entry name" value="Peripla_BP_I"/>
</dbReference>
<accession>A0A1H4TDA5</accession>
<evidence type="ECO:0000313" key="5">
    <source>
        <dbReference type="EMBL" id="SEC54422.1"/>
    </source>
</evidence>
<dbReference type="GO" id="GO:0006865">
    <property type="term" value="P:amino acid transport"/>
    <property type="evidence" value="ECO:0007669"/>
    <property type="project" value="UniProtKB-KW"/>
</dbReference>
<dbReference type="OrthoDB" id="9768386at2"/>
<dbReference type="PRINTS" id="PR00337">
    <property type="entry name" value="LEUILEVALBP"/>
</dbReference>
<dbReference type="RefSeq" id="WP_074873270.1">
    <property type="nucleotide sequence ID" value="NZ_CP018319.1"/>
</dbReference>
<evidence type="ECO:0000256" key="4">
    <source>
        <dbReference type="ARBA" id="ARBA00022970"/>
    </source>
</evidence>
<dbReference type="AlphaFoldDB" id="A0A1H4TDA5"/>
<dbReference type="CDD" id="cd06342">
    <property type="entry name" value="PBP1_ABC_LIVBP-like"/>
    <property type="match status" value="1"/>
</dbReference>
<name>A0A1H4TDA5_9PSED</name>
<dbReference type="PANTHER" id="PTHR47151">
    <property type="entry name" value="LEU/ILE/VAL-BINDING ABC TRANSPORTER SUBUNIT"/>
    <property type="match status" value="1"/>
</dbReference>
<evidence type="ECO:0000256" key="1">
    <source>
        <dbReference type="ARBA" id="ARBA00010062"/>
    </source>
</evidence>
<keyword evidence="3" id="KW-0732">Signal</keyword>
<dbReference type="Proteomes" id="UP000183114">
    <property type="component" value="Unassembled WGS sequence"/>
</dbReference>
<gene>
    <name evidence="5" type="ORF">SAMN04490185_1614</name>
</gene>
<dbReference type="SUPFAM" id="SSF53822">
    <property type="entry name" value="Periplasmic binding protein-like I"/>
    <property type="match status" value="1"/>
</dbReference>
<dbReference type="EMBL" id="FNTF01000002">
    <property type="protein sequence ID" value="SEC54422.1"/>
    <property type="molecule type" value="Genomic_DNA"/>
</dbReference>
<evidence type="ECO:0000256" key="2">
    <source>
        <dbReference type="ARBA" id="ARBA00022448"/>
    </source>
</evidence>
<reference evidence="5 6" key="1">
    <citation type="submission" date="2016-10" db="EMBL/GenBank/DDBJ databases">
        <authorList>
            <person name="de Groot N.N."/>
        </authorList>
    </citation>
    <scope>NUCLEOTIDE SEQUENCE [LARGE SCALE GENOMIC DNA]</scope>
    <source>
        <strain evidence="5 6">BS3655</strain>
    </source>
</reference>
<dbReference type="InterPro" id="IPR028081">
    <property type="entry name" value="Leu-bd"/>
</dbReference>
<evidence type="ECO:0000313" key="6">
    <source>
        <dbReference type="Proteomes" id="UP000183114"/>
    </source>
</evidence>
<dbReference type="InterPro" id="IPR000709">
    <property type="entry name" value="Leu_Ile_Val-bd"/>
</dbReference>